<keyword evidence="2" id="KW-0731">Sigma factor</keyword>
<dbReference type="AlphaFoldDB" id="A0A4R2IQZ1"/>
<evidence type="ECO:0000256" key="4">
    <source>
        <dbReference type="ARBA" id="ARBA00023163"/>
    </source>
</evidence>
<sequence>MGWGTAGLRGAWDKHAMVKTVPVVGWLIAQVDLMTSASSVSREPQSTLIEALLRQASDTVGTRRADLLCQAIVQGTAIARSLALRYDGRGVEREELFQVAYVGLVKAVQGYRPGPETDFRSYALPTIRGELKRHFRDNAWTVRPPRRIQNLQASINAVEGELAARLHRWPTEQELADRIGVPVRDVRDAQRAFGCFHTISLDAPVSSGSTTSLGSLVADQENTFELVNQLETLRPAVENLAARDKLILRRRMIDHWSQAEIAAEIGVSQMQVSRLLRRIMSDLRSALAA</sequence>
<dbReference type="SUPFAM" id="SSF88659">
    <property type="entry name" value="Sigma3 and sigma4 domains of RNA polymerase sigma factors"/>
    <property type="match status" value="2"/>
</dbReference>
<gene>
    <name evidence="8" type="ORF">EV646_106332</name>
</gene>
<reference evidence="8 9" key="1">
    <citation type="journal article" date="2015" name="Stand. Genomic Sci.">
        <title>Genomic Encyclopedia of Bacterial and Archaeal Type Strains, Phase III: the genomes of soil and plant-associated and newly described type strains.</title>
        <authorList>
            <person name="Whitman W.B."/>
            <person name="Woyke T."/>
            <person name="Klenk H.P."/>
            <person name="Zhou Y."/>
            <person name="Lilburn T.G."/>
            <person name="Beck B.J."/>
            <person name="De Vos P."/>
            <person name="Vandamme P."/>
            <person name="Eisen J.A."/>
            <person name="Garrity G."/>
            <person name="Hugenholtz P."/>
            <person name="Kyrpides N.C."/>
        </authorList>
    </citation>
    <scope>NUCLEOTIDE SEQUENCE [LARGE SCALE GENOMIC DNA]</scope>
    <source>
        <strain evidence="8 9">VKM Ac-2541</strain>
    </source>
</reference>
<dbReference type="InterPro" id="IPR007630">
    <property type="entry name" value="RNA_pol_sigma70_r4"/>
</dbReference>
<dbReference type="GO" id="GO:0006352">
    <property type="term" value="P:DNA-templated transcription initiation"/>
    <property type="evidence" value="ECO:0007669"/>
    <property type="project" value="InterPro"/>
</dbReference>
<dbReference type="GO" id="GO:0003677">
    <property type="term" value="F:DNA binding"/>
    <property type="evidence" value="ECO:0007669"/>
    <property type="project" value="UniProtKB-KW"/>
</dbReference>
<accession>A0A4R2IQZ1</accession>
<keyword evidence="3" id="KW-0238">DNA-binding</keyword>
<dbReference type="InterPro" id="IPR007627">
    <property type="entry name" value="RNA_pol_sigma70_r2"/>
</dbReference>
<evidence type="ECO:0000313" key="8">
    <source>
        <dbReference type="EMBL" id="TCO47092.1"/>
    </source>
</evidence>
<keyword evidence="9" id="KW-1185">Reference proteome</keyword>
<dbReference type="InterPro" id="IPR014284">
    <property type="entry name" value="RNA_pol_sigma-70_dom"/>
</dbReference>
<dbReference type="NCBIfam" id="TIGR02937">
    <property type="entry name" value="sigma70-ECF"/>
    <property type="match status" value="1"/>
</dbReference>
<evidence type="ECO:0000259" key="5">
    <source>
        <dbReference type="Pfam" id="PF04539"/>
    </source>
</evidence>
<evidence type="ECO:0000256" key="2">
    <source>
        <dbReference type="ARBA" id="ARBA00023082"/>
    </source>
</evidence>
<dbReference type="InterPro" id="IPR007624">
    <property type="entry name" value="RNA_pol_sigma70_r3"/>
</dbReference>
<dbReference type="InterPro" id="IPR013325">
    <property type="entry name" value="RNA_pol_sigma_r2"/>
</dbReference>
<evidence type="ECO:0000256" key="3">
    <source>
        <dbReference type="ARBA" id="ARBA00023125"/>
    </source>
</evidence>
<comment type="caution">
    <text evidence="8">The sequence shown here is derived from an EMBL/GenBank/DDBJ whole genome shotgun (WGS) entry which is preliminary data.</text>
</comment>
<dbReference type="InterPro" id="IPR013324">
    <property type="entry name" value="RNA_pol_sigma_r3/r4-like"/>
</dbReference>
<evidence type="ECO:0000256" key="1">
    <source>
        <dbReference type="ARBA" id="ARBA00023015"/>
    </source>
</evidence>
<dbReference type="Gene3D" id="1.20.140.160">
    <property type="match status" value="1"/>
</dbReference>
<keyword evidence="4" id="KW-0804">Transcription</keyword>
<dbReference type="SUPFAM" id="SSF88946">
    <property type="entry name" value="Sigma2 domain of RNA polymerase sigma factors"/>
    <property type="match status" value="1"/>
</dbReference>
<dbReference type="Pfam" id="PF04539">
    <property type="entry name" value="Sigma70_r3"/>
    <property type="match status" value="1"/>
</dbReference>
<dbReference type="PANTHER" id="PTHR30385">
    <property type="entry name" value="SIGMA FACTOR F FLAGELLAR"/>
    <property type="match status" value="1"/>
</dbReference>
<dbReference type="Pfam" id="PF04545">
    <property type="entry name" value="Sigma70_r4"/>
    <property type="match status" value="1"/>
</dbReference>
<proteinExistence type="predicted"/>
<evidence type="ECO:0000313" key="9">
    <source>
        <dbReference type="Proteomes" id="UP000295573"/>
    </source>
</evidence>
<organism evidence="8 9">
    <name type="scientific">Kribbella antiqua</name>
    <dbReference type="NCBI Taxonomy" id="2512217"/>
    <lineage>
        <taxon>Bacteria</taxon>
        <taxon>Bacillati</taxon>
        <taxon>Actinomycetota</taxon>
        <taxon>Actinomycetes</taxon>
        <taxon>Propionibacteriales</taxon>
        <taxon>Kribbellaceae</taxon>
        <taxon>Kribbella</taxon>
    </lineage>
</organism>
<feature type="domain" description="RNA polymerase sigma-70 region 3" evidence="5">
    <location>
        <begin position="155"/>
        <end position="222"/>
    </location>
</feature>
<dbReference type="EMBL" id="SLWR01000006">
    <property type="protein sequence ID" value="TCO47092.1"/>
    <property type="molecule type" value="Genomic_DNA"/>
</dbReference>
<evidence type="ECO:0000259" key="7">
    <source>
        <dbReference type="Pfam" id="PF04545"/>
    </source>
</evidence>
<dbReference type="PANTHER" id="PTHR30385:SF4">
    <property type="entry name" value="RNA POLYMERASE SIGMA-E FACTOR"/>
    <property type="match status" value="1"/>
</dbReference>
<protein>
    <submittedName>
        <fullName evidence="8">RNA polymerase sigma-B factor</fullName>
    </submittedName>
</protein>
<feature type="domain" description="RNA polymerase sigma-70 region 2" evidence="6">
    <location>
        <begin position="80"/>
        <end position="141"/>
    </location>
</feature>
<dbReference type="Pfam" id="PF04542">
    <property type="entry name" value="Sigma70_r2"/>
    <property type="match status" value="1"/>
</dbReference>
<feature type="domain" description="RNA polymerase sigma-70 region 4" evidence="7">
    <location>
        <begin position="238"/>
        <end position="284"/>
    </location>
</feature>
<evidence type="ECO:0000259" key="6">
    <source>
        <dbReference type="Pfam" id="PF04542"/>
    </source>
</evidence>
<keyword evidence="1" id="KW-0805">Transcription regulation</keyword>
<dbReference type="GO" id="GO:0016987">
    <property type="term" value="F:sigma factor activity"/>
    <property type="evidence" value="ECO:0007669"/>
    <property type="project" value="UniProtKB-KW"/>
</dbReference>
<name>A0A4R2IQZ1_9ACTN</name>
<dbReference type="Gene3D" id="1.20.120.1810">
    <property type="match status" value="1"/>
</dbReference>
<dbReference type="Proteomes" id="UP000295573">
    <property type="component" value="Unassembled WGS sequence"/>
</dbReference>